<dbReference type="InterPro" id="IPR016494">
    <property type="entry name" value="5_3_exoribonuclease_1"/>
</dbReference>
<reference evidence="14" key="1">
    <citation type="submission" date="2021-06" db="EMBL/GenBank/DDBJ databases">
        <authorList>
            <person name="Kallberg Y."/>
            <person name="Tangrot J."/>
            <person name="Rosling A."/>
        </authorList>
    </citation>
    <scope>NUCLEOTIDE SEQUENCE</scope>
    <source>
        <strain evidence="14">BR232B</strain>
    </source>
</reference>
<feature type="region of interest" description="Disordered" evidence="8">
    <location>
        <begin position="1199"/>
        <end position="1331"/>
    </location>
</feature>
<keyword evidence="6" id="KW-0694">RNA-binding</keyword>
<dbReference type="InterPro" id="IPR014722">
    <property type="entry name" value="Rib_uL2_dom2"/>
</dbReference>
<dbReference type="Pfam" id="PF18129">
    <property type="entry name" value="SH3_12"/>
    <property type="match status" value="1"/>
</dbReference>
<dbReference type="GO" id="GO:0016075">
    <property type="term" value="P:rRNA catabolic process"/>
    <property type="evidence" value="ECO:0007669"/>
    <property type="project" value="TreeGrafter"/>
</dbReference>
<comment type="similarity">
    <text evidence="1">Belongs to the 5'-3' exonuclease family. XRN2/RAT1 subfamily.</text>
</comment>
<dbReference type="FunFam" id="3.40.50.12390:FF:000002">
    <property type="entry name" value="5'-3' exoribonuclease 1"/>
    <property type="match status" value="1"/>
</dbReference>
<feature type="domain" description="5'-3' exoribonuclease 1 SH3-like" evidence="11">
    <location>
        <begin position="1104"/>
        <end position="1170"/>
    </location>
</feature>
<keyword evidence="4 6" id="KW-0378">Hydrolase</keyword>
<evidence type="ECO:0000256" key="2">
    <source>
        <dbReference type="ARBA" id="ARBA00022664"/>
    </source>
</evidence>
<evidence type="ECO:0000256" key="5">
    <source>
        <dbReference type="ARBA" id="ARBA00022839"/>
    </source>
</evidence>
<feature type="domain" description="Xrn1 N-terminal" evidence="9">
    <location>
        <begin position="55"/>
        <end position="194"/>
    </location>
</feature>
<dbReference type="Proteomes" id="UP000789739">
    <property type="component" value="Unassembled WGS sequence"/>
</dbReference>
<comment type="function">
    <text evidence="6">Multifunctional protein that exhibits several independent functions at different levels of the cellular processes. 5'-3' exonuclease component of the nonsense-mediated mRNA decay (NMD) which is a highly conserved mRNA degradation pathway, an RNA surveillance system whose role is to identify and rid cells of mRNA with premature termination codons and thus prevents accumulation of potentially harmful truncated proteins.</text>
</comment>
<name>A0A9N8VT93_9GLOM</name>
<evidence type="ECO:0000259" key="11">
    <source>
        <dbReference type="Pfam" id="PF18129"/>
    </source>
</evidence>
<gene>
    <name evidence="14" type="ORF">PBRASI_LOCUS713</name>
</gene>
<evidence type="ECO:0000256" key="6">
    <source>
        <dbReference type="PIRNR" id="PIRNR006743"/>
    </source>
</evidence>
<dbReference type="PANTHER" id="PTHR12341">
    <property type="entry name" value="5'-&gt;3' EXORIBONUCLEASE"/>
    <property type="match status" value="1"/>
</dbReference>
<dbReference type="InterPro" id="IPR036867">
    <property type="entry name" value="R3H_dom_sf"/>
</dbReference>
<keyword evidence="3 6" id="KW-0540">Nuclease</keyword>
<dbReference type="InterPro" id="IPR040992">
    <property type="entry name" value="XRN1_D1"/>
</dbReference>
<feature type="domain" description="5'-3' exoribonuclease 1 D1" evidence="12">
    <location>
        <begin position="665"/>
        <end position="855"/>
    </location>
</feature>
<feature type="domain" description="Xrn1 N-terminal" evidence="9">
    <location>
        <begin position="1"/>
        <end position="49"/>
    </location>
</feature>
<dbReference type="InterPro" id="IPR041106">
    <property type="entry name" value="XRN1_D2_D3"/>
</dbReference>
<dbReference type="Gene3D" id="3.30.1370.50">
    <property type="entry name" value="R3H-like domain"/>
    <property type="match status" value="1"/>
</dbReference>
<dbReference type="InterPro" id="IPR041412">
    <property type="entry name" value="Xrn1_helical"/>
</dbReference>
<evidence type="ECO:0000313" key="15">
    <source>
        <dbReference type="Proteomes" id="UP000789739"/>
    </source>
</evidence>
<dbReference type="OrthoDB" id="372487at2759"/>
<evidence type="ECO:0000256" key="7">
    <source>
        <dbReference type="SAM" id="Coils"/>
    </source>
</evidence>
<dbReference type="InterPro" id="IPR047008">
    <property type="entry name" value="XRN1_SH3_sf"/>
</dbReference>
<dbReference type="Gene3D" id="2.170.260.40">
    <property type="match status" value="1"/>
</dbReference>
<keyword evidence="15" id="KW-1185">Reference proteome</keyword>
<comment type="subcellular location">
    <subcellularLocation>
        <location evidence="6">Cytoplasm</location>
    </subcellularLocation>
</comment>
<dbReference type="GO" id="GO:0005634">
    <property type="term" value="C:nucleus"/>
    <property type="evidence" value="ECO:0007669"/>
    <property type="project" value="TreeGrafter"/>
</dbReference>
<evidence type="ECO:0000256" key="1">
    <source>
        <dbReference type="ARBA" id="ARBA00006994"/>
    </source>
</evidence>
<keyword evidence="6" id="KW-0963">Cytoplasm</keyword>
<dbReference type="Pfam" id="PF03159">
    <property type="entry name" value="XRN_N"/>
    <property type="match status" value="2"/>
</dbReference>
<dbReference type="CDD" id="cd02325">
    <property type="entry name" value="R3H"/>
    <property type="match status" value="1"/>
</dbReference>
<dbReference type="EC" id="3.1.13.-" evidence="6"/>
<dbReference type="GO" id="GO:0003723">
    <property type="term" value="F:RNA binding"/>
    <property type="evidence" value="ECO:0007669"/>
    <property type="project" value="UniProtKB-KW"/>
</dbReference>
<dbReference type="InterPro" id="IPR027073">
    <property type="entry name" value="5_3_exoribonuclease"/>
</dbReference>
<protein>
    <recommendedName>
        <fullName evidence="6">5'-3' exoribonuclease 1</fullName>
        <ecNumber evidence="6">3.1.13.-</ecNumber>
    </recommendedName>
</protein>
<feature type="compositionally biased region" description="Low complexity" evidence="8">
    <location>
        <begin position="1222"/>
        <end position="1239"/>
    </location>
</feature>
<dbReference type="PIRSF" id="PIRSF006743">
    <property type="entry name" value="Exonuclease_Xnr1"/>
    <property type="match status" value="1"/>
</dbReference>
<evidence type="ECO:0000259" key="13">
    <source>
        <dbReference type="Pfam" id="PF18334"/>
    </source>
</evidence>
<evidence type="ECO:0000259" key="9">
    <source>
        <dbReference type="Pfam" id="PF03159"/>
    </source>
</evidence>
<evidence type="ECO:0000259" key="10">
    <source>
        <dbReference type="Pfam" id="PF17846"/>
    </source>
</evidence>
<sequence length="1331" mass="151579">MGIPKFFRWMSERYPLCSQLITESRIPEFDNLYLDMNGIIHQCSHPNDVDAHYRVAPRAKMNQQRSRRFRTAKEAADAIEKAKAKGEELPKEPPFDSNCITPGTLFMKKLSIQLEYFVHKKVSEDANWRDVEVILSGHEVPGEGEHKIMEYIRTAKAQPDYNPNVRHCLYGLDADLIMLGLLSHDPHFALLREEVTFGPRKRKKGGVESQSFYLMHISLLREYLDLEFSALRDLLPFDYDFERIIDDFVLLALFIGNDFVPHLPKLHIAEGALGLMFKVYKRILPEAGGYINDGGTLNMERLELLFKELSQFEREVFENDRDDAKWFKGKRKPVLSEADVETTKKDNGFEMTPKQREIYEQIKNFVTSKDQDALHFPPDYPARDRKFIQDLAADLGIRHAIEYHEVNNEKHVYVEFNSDSEDEDDSREEVWKKYEEADIVDESQINIEEIEKQKYEERFDKWKRDYYLTKMDLDYDDSEQMYQLVRSYIEGLQWVLHYYYTGVASWGWFFHLQDLDRFKDLKFDLGTPFRPFEQLMGVLPEGSKTLLPTIIQDLMVNPNSPIIDFYPKDFDTDMNGKKADWEAVVKIPFIDEKRLIKALKEKEHLLTDEEKERNSFKESLRFVFDENVSGKYPSPTPGRFPEINIRCRVETYNLPVVKSVEFVKGLCNGVQLGAKAMAGFPSLETIPHSGEIKKHGVNVFNSESRNETIVITLYNVYENVETKAIAQEKVGKRIFVGWPFLQEGLVNAISDSNFRYELSTQADGTTEIIEKKHRPDVADHWKRRGAKLEHEYSKRRGTIIGSVNVLVHVRMLKGLKHKDDGSLVKEYLPPEQETEYAMQTVVENVECEDARYAEQPALLISEEFPRFTEVFFLGNVNYGCPACVVGHSKKSLAVQLAATVRSGDDLLFGLEVANQFRQRIRYHHSYNVAKKVGIVGLALSKLTSSLHVIGEQHHRVNLGLNLKFEAKKQKVLGYTQKAAEGGWDYSDKAIELVAEYKRKFPEFIAALESKQKDDIYRAEDFYPREIASAKIQEIKSWLNTVEVSDLERVSLEAEQLDKEAIAEIEKRAEQFVCHENDFKKVVVKNIPRQALLKPSQAANRLQDQVFRLGDRVVHVQDSGSAPIAAKGIVIGIDSNNIDVVFDVSFISGTTLGDRCSPYRGMTVLNSSLLNLSYRQYGPKYGRQADHRNHAGAKYSDVGRAQSNMNHSRGNNAIHGRGNNQVATASRARGAAAGSMNGRGSVNGHAHSKSSADGGFGRSRPYGQQGNFRYGNGHAGHFHDQFGHRGGYGGSRSNVPGFVPGGRGASGHNQRGNGRGGAFPNTASHRGGRGRS</sequence>
<dbReference type="Pfam" id="PF18334">
    <property type="entry name" value="XRN1_D2_D3"/>
    <property type="match status" value="1"/>
</dbReference>
<keyword evidence="5 6" id="KW-0269">Exonuclease</keyword>
<dbReference type="GO" id="GO:0004534">
    <property type="term" value="F:5'-3' RNA exonuclease activity"/>
    <property type="evidence" value="ECO:0007669"/>
    <property type="project" value="TreeGrafter"/>
</dbReference>
<dbReference type="Gene3D" id="1.25.40.1050">
    <property type="match status" value="1"/>
</dbReference>
<dbReference type="GO" id="GO:0005737">
    <property type="term" value="C:cytoplasm"/>
    <property type="evidence" value="ECO:0007669"/>
    <property type="project" value="UniProtKB-SubCell"/>
</dbReference>
<dbReference type="Gene3D" id="2.30.30.30">
    <property type="match status" value="1"/>
</dbReference>
<dbReference type="PANTHER" id="PTHR12341:SF7">
    <property type="entry name" value="5'-3' EXORIBONUCLEASE 1"/>
    <property type="match status" value="1"/>
</dbReference>
<evidence type="ECO:0000313" key="14">
    <source>
        <dbReference type="EMBL" id="CAG8463561.1"/>
    </source>
</evidence>
<organism evidence="14 15">
    <name type="scientific">Paraglomus brasilianum</name>
    <dbReference type="NCBI Taxonomy" id="144538"/>
    <lineage>
        <taxon>Eukaryota</taxon>
        <taxon>Fungi</taxon>
        <taxon>Fungi incertae sedis</taxon>
        <taxon>Mucoromycota</taxon>
        <taxon>Glomeromycotina</taxon>
        <taxon>Glomeromycetes</taxon>
        <taxon>Paraglomerales</taxon>
        <taxon>Paraglomeraceae</taxon>
        <taxon>Paraglomus</taxon>
    </lineage>
</organism>
<accession>A0A9N8VT93</accession>
<proteinExistence type="inferred from homology"/>
<keyword evidence="2" id="KW-0507">mRNA processing</keyword>
<feature type="domain" description="Xrn1 helical" evidence="10">
    <location>
        <begin position="239"/>
        <end position="627"/>
    </location>
</feature>
<dbReference type="InterPro" id="IPR047007">
    <property type="entry name" value="XRN1_D1_sf"/>
</dbReference>
<dbReference type="Pfam" id="PF18332">
    <property type="entry name" value="XRN1_D1"/>
    <property type="match status" value="1"/>
</dbReference>
<evidence type="ECO:0000256" key="3">
    <source>
        <dbReference type="ARBA" id="ARBA00022722"/>
    </source>
</evidence>
<dbReference type="Gene3D" id="3.40.50.12390">
    <property type="match status" value="2"/>
</dbReference>
<dbReference type="Gene3D" id="2.30.30.750">
    <property type="match status" value="1"/>
</dbReference>
<dbReference type="GO" id="GO:0006397">
    <property type="term" value="P:mRNA processing"/>
    <property type="evidence" value="ECO:0007669"/>
    <property type="project" value="UniProtKB-KW"/>
</dbReference>
<feature type="domain" description="Exoribonuclease Xrn1 D2/D3" evidence="13">
    <location>
        <begin position="860"/>
        <end position="1080"/>
    </location>
</feature>
<keyword evidence="6" id="KW-0866">Nonsense-mediated mRNA decay</keyword>
<dbReference type="EMBL" id="CAJVPI010000038">
    <property type="protein sequence ID" value="CAG8463561.1"/>
    <property type="molecule type" value="Genomic_DNA"/>
</dbReference>
<dbReference type="FunFam" id="1.25.40.1050:FF:000002">
    <property type="entry name" value="5'-3' exoribonuclease"/>
    <property type="match status" value="1"/>
</dbReference>
<evidence type="ECO:0000259" key="12">
    <source>
        <dbReference type="Pfam" id="PF18332"/>
    </source>
</evidence>
<feature type="compositionally biased region" description="Polar residues" evidence="8">
    <location>
        <begin position="1200"/>
        <end position="1210"/>
    </location>
</feature>
<dbReference type="GO" id="GO:0000184">
    <property type="term" value="P:nuclear-transcribed mRNA catabolic process, nonsense-mediated decay"/>
    <property type="evidence" value="ECO:0007669"/>
    <property type="project" value="UniProtKB-KW"/>
</dbReference>
<evidence type="ECO:0000256" key="8">
    <source>
        <dbReference type="SAM" id="MobiDB-lite"/>
    </source>
</evidence>
<dbReference type="InterPro" id="IPR004859">
    <property type="entry name" value="Xrn1_N"/>
</dbReference>
<dbReference type="InterPro" id="IPR041385">
    <property type="entry name" value="SH3_12"/>
</dbReference>
<evidence type="ECO:0000256" key="4">
    <source>
        <dbReference type="ARBA" id="ARBA00022801"/>
    </source>
</evidence>
<comment type="caution">
    <text evidence="14">The sequence shown here is derived from an EMBL/GenBank/DDBJ whole genome shotgun (WGS) entry which is preliminary data.</text>
</comment>
<keyword evidence="7" id="KW-0175">Coiled coil</keyword>
<dbReference type="Pfam" id="PF17846">
    <property type="entry name" value="XRN_M"/>
    <property type="match status" value="1"/>
</dbReference>
<feature type="coiled-coil region" evidence="7">
    <location>
        <begin position="592"/>
        <end position="619"/>
    </location>
</feature>
<dbReference type="CDD" id="cd18673">
    <property type="entry name" value="PIN_XRN1-2-like"/>
    <property type="match status" value="1"/>
</dbReference>